<evidence type="ECO:0000313" key="1">
    <source>
        <dbReference type="EMBL" id="GMK48418.1"/>
    </source>
</evidence>
<dbReference type="EMBL" id="BTCL01000029">
    <property type="protein sequence ID" value="GMK48418.1"/>
    <property type="molecule type" value="Genomic_DNA"/>
</dbReference>
<proteinExistence type="predicted"/>
<dbReference type="Proteomes" id="UP001285921">
    <property type="component" value="Unassembled WGS sequence"/>
</dbReference>
<sequence>MPLPSKSLVYELIQAFRRQQQPKEIQSWTEIAYASISRIPYGISIAPRLETEDGF</sequence>
<reference evidence="1 2" key="1">
    <citation type="submission" date="2023-05" db="EMBL/GenBank/DDBJ databases">
        <title>Draft genome of Paenibacillus sp. CCS26.</title>
        <authorList>
            <person name="Akita H."/>
            <person name="Shinto Y."/>
            <person name="Kimura Z."/>
        </authorList>
    </citation>
    <scope>NUCLEOTIDE SEQUENCE [LARGE SCALE GENOMIC DNA]</scope>
    <source>
        <strain evidence="1 2">CCS26</strain>
    </source>
</reference>
<protein>
    <submittedName>
        <fullName evidence="1">Uncharacterized protein</fullName>
    </submittedName>
</protein>
<name>A0ABQ6NTH9_9BACL</name>
<keyword evidence="2" id="KW-1185">Reference proteome</keyword>
<evidence type="ECO:0000313" key="2">
    <source>
        <dbReference type="Proteomes" id="UP001285921"/>
    </source>
</evidence>
<organism evidence="1 2">
    <name type="scientific">Paenibacillus glycanilyticus</name>
    <dbReference type="NCBI Taxonomy" id="126569"/>
    <lineage>
        <taxon>Bacteria</taxon>
        <taxon>Bacillati</taxon>
        <taxon>Bacillota</taxon>
        <taxon>Bacilli</taxon>
        <taxon>Bacillales</taxon>
        <taxon>Paenibacillaceae</taxon>
        <taxon>Paenibacillus</taxon>
    </lineage>
</organism>
<gene>
    <name evidence="1" type="ORF">PghCCS26_55480</name>
</gene>
<accession>A0ABQ6NTH9</accession>
<comment type="caution">
    <text evidence="1">The sequence shown here is derived from an EMBL/GenBank/DDBJ whole genome shotgun (WGS) entry which is preliminary data.</text>
</comment>